<accession>A0A154WAQ6</accession>
<gene>
    <name evidence="1" type="ORF">AUP43_18330</name>
</gene>
<comment type="caution">
    <text evidence="1">The sequence shown here is derived from an EMBL/GenBank/DDBJ whole genome shotgun (WGS) entry which is preliminary data.</text>
</comment>
<dbReference type="EMBL" id="LPXN01000086">
    <property type="protein sequence ID" value="KZD10580.1"/>
    <property type="molecule type" value="Genomic_DNA"/>
</dbReference>
<keyword evidence="2" id="KW-1185">Reference proteome</keyword>
<dbReference type="AlphaFoldDB" id="A0A154WAQ6"/>
<protein>
    <recommendedName>
        <fullName evidence="3">GTP-binding protein Era</fullName>
    </recommendedName>
</protein>
<dbReference type="Pfam" id="PF07372">
    <property type="entry name" value="DUF1491"/>
    <property type="match status" value="1"/>
</dbReference>
<name>A0A154WAQ6_9PROT</name>
<dbReference type="STRING" id="580166.AUP43_18330"/>
<evidence type="ECO:0000313" key="2">
    <source>
        <dbReference type="Proteomes" id="UP000076400"/>
    </source>
</evidence>
<evidence type="ECO:0008006" key="3">
    <source>
        <dbReference type="Google" id="ProtNLM"/>
    </source>
</evidence>
<dbReference type="InterPro" id="IPR009964">
    <property type="entry name" value="DUF1491"/>
</dbReference>
<sequence length="112" mass="12445">MDEPRLATGIWVKAHIRQCITQNIPAYVLRKGAEAGATVILRINRLEQGCQVLSQARDMDGNLGWLAAFDGALVDDAQADAYIERAVQRDPDLWVVEVETRTGEHPFPGKVF</sequence>
<proteinExistence type="predicted"/>
<dbReference type="Gene3D" id="3.40.1530.20">
    <property type="entry name" value="Protein of unknown function (DUF1491)"/>
    <property type="match status" value="1"/>
</dbReference>
<dbReference type="OrthoDB" id="9809136at2"/>
<reference evidence="1 2" key="1">
    <citation type="submission" date="2015-12" db="EMBL/GenBank/DDBJ databases">
        <title>Genome sequence of Oceanibaculum pacificum MCCC 1A02656.</title>
        <authorList>
            <person name="Lu L."/>
            <person name="Lai Q."/>
            <person name="Shao Z."/>
            <person name="Qian P."/>
        </authorList>
    </citation>
    <scope>NUCLEOTIDE SEQUENCE [LARGE SCALE GENOMIC DNA]</scope>
    <source>
        <strain evidence="1 2">MCCC 1A02656</strain>
    </source>
</reference>
<organism evidence="1 2">
    <name type="scientific">Oceanibaculum pacificum</name>
    <dbReference type="NCBI Taxonomy" id="580166"/>
    <lineage>
        <taxon>Bacteria</taxon>
        <taxon>Pseudomonadati</taxon>
        <taxon>Pseudomonadota</taxon>
        <taxon>Alphaproteobacteria</taxon>
        <taxon>Rhodospirillales</taxon>
        <taxon>Oceanibaculaceae</taxon>
        <taxon>Oceanibaculum</taxon>
    </lineage>
</organism>
<dbReference type="Proteomes" id="UP000076400">
    <property type="component" value="Unassembled WGS sequence"/>
</dbReference>
<evidence type="ECO:0000313" key="1">
    <source>
        <dbReference type="EMBL" id="KZD10580.1"/>
    </source>
</evidence>